<feature type="transmembrane region" description="Helical" evidence="10">
    <location>
        <begin position="185"/>
        <end position="206"/>
    </location>
</feature>
<gene>
    <name evidence="13" type="ORF">J1N51_05365</name>
</gene>
<feature type="domain" description="Response regulatory" evidence="12">
    <location>
        <begin position="614"/>
        <end position="729"/>
    </location>
</feature>
<dbReference type="InterPro" id="IPR004358">
    <property type="entry name" value="Sig_transdc_His_kin-like_C"/>
</dbReference>
<feature type="domain" description="Histidine kinase" evidence="11">
    <location>
        <begin position="244"/>
        <end position="466"/>
    </location>
</feature>
<dbReference type="FunFam" id="3.30.565.10:FF:000010">
    <property type="entry name" value="Sensor histidine kinase RcsC"/>
    <property type="match status" value="1"/>
</dbReference>
<evidence type="ECO:0000256" key="2">
    <source>
        <dbReference type="ARBA" id="ARBA00004141"/>
    </source>
</evidence>
<dbReference type="Pfam" id="PF00512">
    <property type="entry name" value="HisKA"/>
    <property type="match status" value="1"/>
</dbReference>
<evidence type="ECO:0000259" key="12">
    <source>
        <dbReference type="PROSITE" id="PS50110"/>
    </source>
</evidence>
<comment type="subcellular location">
    <subcellularLocation>
        <location evidence="2">Membrane</location>
        <topology evidence="2">Multi-pass membrane protein</topology>
    </subcellularLocation>
</comment>
<keyword evidence="8 10" id="KW-0472">Membrane</keyword>
<organism evidence="13 14">
    <name type="scientific">Psychrosphaera ytuae</name>
    <dbReference type="NCBI Taxonomy" id="2820710"/>
    <lineage>
        <taxon>Bacteria</taxon>
        <taxon>Pseudomonadati</taxon>
        <taxon>Pseudomonadota</taxon>
        <taxon>Gammaproteobacteria</taxon>
        <taxon>Alteromonadales</taxon>
        <taxon>Pseudoalteromonadaceae</taxon>
        <taxon>Psychrosphaera</taxon>
    </lineage>
</organism>
<dbReference type="InterPro" id="IPR029095">
    <property type="entry name" value="NarX-like_N"/>
</dbReference>
<evidence type="ECO:0000313" key="13">
    <source>
        <dbReference type="EMBL" id="QTH64883.1"/>
    </source>
</evidence>
<comment type="catalytic activity">
    <reaction evidence="1">
        <text>ATP + protein L-histidine = ADP + protein N-phospho-L-histidine.</text>
        <dbReference type="EC" id="2.7.13.3"/>
    </reaction>
</comment>
<dbReference type="CDD" id="cd16922">
    <property type="entry name" value="HATPase_EvgS-ArcB-TorS-like"/>
    <property type="match status" value="1"/>
</dbReference>
<dbReference type="PROSITE" id="PS50109">
    <property type="entry name" value="HIS_KIN"/>
    <property type="match status" value="1"/>
</dbReference>
<keyword evidence="14" id="KW-1185">Reference proteome</keyword>
<dbReference type="SUPFAM" id="SSF47384">
    <property type="entry name" value="Homodimeric domain of signal transducing histidine kinase"/>
    <property type="match status" value="1"/>
</dbReference>
<dbReference type="InterPro" id="IPR011006">
    <property type="entry name" value="CheY-like_superfamily"/>
</dbReference>
<dbReference type="EMBL" id="CP072110">
    <property type="protein sequence ID" value="QTH64883.1"/>
    <property type="molecule type" value="Genomic_DNA"/>
</dbReference>
<proteinExistence type="predicted"/>
<dbReference type="PANTHER" id="PTHR45339">
    <property type="entry name" value="HYBRID SIGNAL TRANSDUCTION HISTIDINE KINASE J"/>
    <property type="match status" value="1"/>
</dbReference>
<evidence type="ECO:0000313" key="14">
    <source>
        <dbReference type="Proteomes" id="UP000682739"/>
    </source>
</evidence>
<dbReference type="KEGG" id="psym:J1N51_05365"/>
<dbReference type="PANTHER" id="PTHR45339:SF1">
    <property type="entry name" value="HYBRID SIGNAL TRANSDUCTION HISTIDINE KINASE J"/>
    <property type="match status" value="1"/>
</dbReference>
<evidence type="ECO:0000259" key="11">
    <source>
        <dbReference type="PROSITE" id="PS50109"/>
    </source>
</evidence>
<evidence type="ECO:0000256" key="9">
    <source>
        <dbReference type="PROSITE-ProRule" id="PRU00169"/>
    </source>
</evidence>
<dbReference type="SUPFAM" id="SSF52172">
    <property type="entry name" value="CheY-like"/>
    <property type="match status" value="2"/>
</dbReference>
<name>A0A975DDI3_9GAMM</name>
<dbReference type="InterPro" id="IPR036890">
    <property type="entry name" value="HATPase_C_sf"/>
</dbReference>
<evidence type="ECO:0000256" key="10">
    <source>
        <dbReference type="SAM" id="Phobius"/>
    </source>
</evidence>
<dbReference type="CDD" id="cd00082">
    <property type="entry name" value="HisKA"/>
    <property type="match status" value="1"/>
</dbReference>
<dbReference type="AlphaFoldDB" id="A0A975DDI3"/>
<evidence type="ECO:0000256" key="5">
    <source>
        <dbReference type="ARBA" id="ARBA00022692"/>
    </source>
</evidence>
<evidence type="ECO:0000256" key="7">
    <source>
        <dbReference type="ARBA" id="ARBA00023012"/>
    </source>
</evidence>
<dbReference type="SMART" id="SM00448">
    <property type="entry name" value="REC"/>
    <property type="match status" value="2"/>
</dbReference>
<evidence type="ECO:0000256" key="1">
    <source>
        <dbReference type="ARBA" id="ARBA00000085"/>
    </source>
</evidence>
<protein>
    <recommendedName>
        <fullName evidence="3">histidine kinase</fullName>
        <ecNumber evidence="3">2.7.13.3</ecNumber>
    </recommendedName>
</protein>
<feature type="domain" description="Response regulatory" evidence="12">
    <location>
        <begin position="484"/>
        <end position="600"/>
    </location>
</feature>
<dbReference type="SMART" id="SM00387">
    <property type="entry name" value="HATPase_c"/>
    <property type="match status" value="1"/>
</dbReference>
<dbReference type="InterPro" id="IPR003594">
    <property type="entry name" value="HATPase_dom"/>
</dbReference>
<evidence type="ECO:0000256" key="6">
    <source>
        <dbReference type="ARBA" id="ARBA00022989"/>
    </source>
</evidence>
<dbReference type="Pfam" id="PF02518">
    <property type="entry name" value="HATPase_c"/>
    <property type="match status" value="1"/>
</dbReference>
<dbReference type="GO" id="GO:0016020">
    <property type="term" value="C:membrane"/>
    <property type="evidence" value="ECO:0007669"/>
    <property type="project" value="UniProtKB-SubCell"/>
</dbReference>
<sequence length="729" mass="82830">MKNVTPLKLRIFYVSALCVIAILVSISEYQFATMLEQQKVESTVINRAGEQRMLSQKIALYLNRIYDGETDSSKLGQNKELTIEALERFKQNHDYLKAQSPLPQSVNKLYFNSPQSIDQRINQLLEYANKKLRNENPTSKNHSVSSQFEPSQAFYEQLLFDLNLVVAAFEHQAKQNIAELNKYRYFLWLIIMLVLVLEAIFIFYPMEKVVFASLKNEVESANRAKGLQIDAERANKAKSEFLASMSHELRTPMNGMFGMMDLALEYPEKSQEYLLKAQSSGKQLLNLINDILDLSKVEAGELQLEYRSVNINDLLDTVLSNYSAVSINKGLEFRYEKSDLVPAYIKTDFIRLSQILNNIINNAVKFTAKGSIEIKVDWLSDPNDLNETSQLFISIKDSGIGMSDEQLSHIFDRFTQADQSTTRKYGGTGLGMSITKELLHLFKGTIEIKSELGAGSEFIIKIPAEESSADKALETIIPVQNQFNVVVIDDLETSQLRLKSLIDQRGLNCKVFNSVEAYLQEIPETHILITDLAMPILSGNDLLKTLYELKKLPPHVIISSAALEVFDLELEAVLKNETNLKKVPKPIDKLIFNEVLDEIVDTASFVKKEIANKAILIVEDNQINREIVKAILFKEQAIIEIAHDGLEAIERYKQRTFDLILMDMSMPNMDGVTATRILRKEYNCTVPIIALTANAFEQDKEDCIKAGMNDFLTKPIKQELLINKIKQYL</sequence>
<evidence type="ECO:0000256" key="4">
    <source>
        <dbReference type="ARBA" id="ARBA00022553"/>
    </source>
</evidence>
<keyword evidence="6 10" id="KW-1133">Transmembrane helix</keyword>
<dbReference type="InterPro" id="IPR001789">
    <property type="entry name" value="Sig_transdc_resp-reg_receiver"/>
</dbReference>
<dbReference type="SMART" id="SM00388">
    <property type="entry name" value="HisKA"/>
    <property type="match status" value="1"/>
</dbReference>
<dbReference type="SUPFAM" id="SSF55874">
    <property type="entry name" value="ATPase domain of HSP90 chaperone/DNA topoisomerase II/histidine kinase"/>
    <property type="match status" value="1"/>
</dbReference>
<dbReference type="Pfam" id="PF00072">
    <property type="entry name" value="Response_reg"/>
    <property type="match status" value="2"/>
</dbReference>
<dbReference type="PROSITE" id="PS50110">
    <property type="entry name" value="RESPONSE_REGULATORY"/>
    <property type="match status" value="2"/>
</dbReference>
<reference evidence="13" key="1">
    <citation type="submission" date="2021-03" db="EMBL/GenBank/DDBJ databases">
        <title>Description of Psychrosphaera ytuae sp. nov. isolated from deep sea sediment of South China Sea.</title>
        <authorList>
            <person name="Zhang J."/>
            <person name="Xu X.-D."/>
        </authorList>
    </citation>
    <scope>NUCLEOTIDE SEQUENCE</scope>
    <source>
        <strain evidence="13">MTZ26</strain>
    </source>
</reference>
<keyword evidence="4 9" id="KW-0597">Phosphoprotein</keyword>
<feature type="modified residue" description="4-aspartylphosphate" evidence="9">
    <location>
        <position position="663"/>
    </location>
</feature>
<dbReference type="Gene3D" id="1.10.287.130">
    <property type="match status" value="1"/>
</dbReference>
<dbReference type="Gene3D" id="3.40.50.2300">
    <property type="match status" value="2"/>
</dbReference>
<keyword evidence="5 10" id="KW-0812">Transmembrane</keyword>
<accession>A0A975DDI3</accession>
<dbReference type="Proteomes" id="UP000682739">
    <property type="component" value="Chromosome"/>
</dbReference>
<feature type="modified residue" description="4-aspartylphosphate" evidence="9">
    <location>
        <position position="531"/>
    </location>
</feature>
<feature type="transmembrane region" description="Helical" evidence="10">
    <location>
        <begin position="12"/>
        <end position="32"/>
    </location>
</feature>
<dbReference type="Pfam" id="PF13675">
    <property type="entry name" value="PilJ"/>
    <property type="match status" value="1"/>
</dbReference>
<evidence type="ECO:0000256" key="8">
    <source>
        <dbReference type="ARBA" id="ARBA00023136"/>
    </source>
</evidence>
<dbReference type="CDD" id="cd17546">
    <property type="entry name" value="REC_hyHK_CKI1_RcsC-like"/>
    <property type="match status" value="1"/>
</dbReference>
<dbReference type="PRINTS" id="PR00344">
    <property type="entry name" value="BCTRLSENSOR"/>
</dbReference>
<evidence type="ECO:0000256" key="3">
    <source>
        <dbReference type="ARBA" id="ARBA00012438"/>
    </source>
</evidence>
<dbReference type="InterPro" id="IPR003661">
    <property type="entry name" value="HisK_dim/P_dom"/>
</dbReference>
<dbReference type="GO" id="GO:0000155">
    <property type="term" value="F:phosphorelay sensor kinase activity"/>
    <property type="evidence" value="ECO:0007669"/>
    <property type="project" value="InterPro"/>
</dbReference>
<keyword evidence="7" id="KW-0902">Two-component regulatory system</keyword>
<dbReference type="EC" id="2.7.13.3" evidence="3"/>
<dbReference type="Gene3D" id="3.30.565.10">
    <property type="entry name" value="Histidine kinase-like ATPase, C-terminal domain"/>
    <property type="match status" value="1"/>
</dbReference>
<dbReference type="InterPro" id="IPR036097">
    <property type="entry name" value="HisK_dim/P_sf"/>
</dbReference>
<dbReference type="RefSeq" id="WP_208832937.1">
    <property type="nucleotide sequence ID" value="NZ_CP072110.1"/>
</dbReference>
<dbReference type="InterPro" id="IPR005467">
    <property type="entry name" value="His_kinase_dom"/>
</dbReference>